<name>A0ABU6VL09_9FABA</name>
<sequence>MAKKGKALKHAKTHTKKKSKPENDEGHEFRCVPKSVAIIFKYLDENSDKRALVEEMGFGPLSNLPNYYLKQKVLKKFINRYDIYDNTIRSVAGEVEITTQKIWNALGLSSIGIYKIFFMLHKKSGSDFDFKSGSVLLGKPFGEKVITKDLDEEDKAAHKFFQGKTQVALSNLIMNTPVDTHENKRLFMRAFVLFIQKCFLLATSSANITPRALLTIFDVENTKERTGHFMCITSSMRS</sequence>
<reference evidence="2 3" key="1">
    <citation type="journal article" date="2023" name="Plants (Basel)">
        <title>Bridging the Gap: Combining Genomics and Transcriptomics Approaches to Understand Stylosanthes scabra, an Orphan Legume from the Brazilian Caatinga.</title>
        <authorList>
            <person name="Ferreira-Neto J.R.C."/>
            <person name="da Silva M.D."/>
            <person name="Binneck E."/>
            <person name="de Melo N.F."/>
            <person name="da Silva R.H."/>
            <person name="de Melo A.L.T.M."/>
            <person name="Pandolfi V."/>
            <person name="Bustamante F.O."/>
            <person name="Brasileiro-Vidal A.C."/>
            <person name="Benko-Iseppon A.M."/>
        </authorList>
    </citation>
    <scope>NUCLEOTIDE SEQUENCE [LARGE SCALE GENOMIC DNA]</scope>
    <source>
        <tissue evidence="2">Leaves</tissue>
    </source>
</reference>
<protein>
    <submittedName>
        <fullName evidence="2">Uncharacterized protein</fullName>
    </submittedName>
</protein>
<evidence type="ECO:0000313" key="3">
    <source>
        <dbReference type="Proteomes" id="UP001341840"/>
    </source>
</evidence>
<gene>
    <name evidence="2" type="ORF">PIB30_056031</name>
</gene>
<dbReference type="Proteomes" id="UP001341840">
    <property type="component" value="Unassembled WGS sequence"/>
</dbReference>
<proteinExistence type="predicted"/>
<feature type="region of interest" description="Disordered" evidence="1">
    <location>
        <begin position="1"/>
        <end position="27"/>
    </location>
</feature>
<comment type="caution">
    <text evidence="2">The sequence shown here is derived from an EMBL/GenBank/DDBJ whole genome shotgun (WGS) entry which is preliminary data.</text>
</comment>
<evidence type="ECO:0000256" key="1">
    <source>
        <dbReference type="SAM" id="MobiDB-lite"/>
    </source>
</evidence>
<dbReference type="EMBL" id="JASCZI010151478">
    <property type="protein sequence ID" value="MED6173090.1"/>
    <property type="molecule type" value="Genomic_DNA"/>
</dbReference>
<accession>A0ABU6VL09</accession>
<keyword evidence="3" id="KW-1185">Reference proteome</keyword>
<evidence type="ECO:0000313" key="2">
    <source>
        <dbReference type="EMBL" id="MED6173090.1"/>
    </source>
</evidence>
<organism evidence="2 3">
    <name type="scientific">Stylosanthes scabra</name>
    <dbReference type="NCBI Taxonomy" id="79078"/>
    <lineage>
        <taxon>Eukaryota</taxon>
        <taxon>Viridiplantae</taxon>
        <taxon>Streptophyta</taxon>
        <taxon>Embryophyta</taxon>
        <taxon>Tracheophyta</taxon>
        <taxon>Spermatophyta</taxon>
        <taxon>Magnoliopsida</taxon>
        <taxon>eudicotyledons</taxon>
        <taxon>Gunneridae</taxon>
        <taxon>Pentapetalae</taxon>
        <taxon>rosids</taxon>
        <taxon>fabids</taxon>
        <taxon>Fabales</taxon>
        <taxon>Fabaceae</taxon>
        <taxon>Papilionoideae</taxon>
        <taxon>50 kb inversion clade</taxon>
        <taxon>dalbergioids sensu lato</taxon>
        <taxon>Dalbergieae</taxon>
        <taxon>Pterocarpus clade</taxon>
        <taxon>Stylosanthes</taxon>
    </lineage>
</organism>
<feature type="compositionally biased region" description="Basic residues" evidence="1">
    <location>
        <begin position="1"/>
        <end position="19"/>
    </location>
</feature>